<reference evidence="1" key="1">
    <citation type="submission" date="2022-04" db="EMBL/GenBank/DDBJ databases">
        <title>Jade perch genome.</title>
        <authorList>
            <person name="Chao B."/>
        </authorList>
    </citation>
    <scope>NUCLEOTIDE SEQUENCE</scope>
    <source>
        <strain evidence="1">CB-2022</strain>
    </source>
</reference>
<evidence type="ECO:0000313" key="1">
    <source>
        <dbReference type="EMBL" id="KAI3366581.1"/>
    </source>
</evidence>
<sequence length="2293" mass="257140">SCRFFSSADETFTVEEAVETIGFGRFHILLFVIMGSSNIVEAMEIMLLAVVSPEIRCEWRLDDWQVALVSTMVFLGFMVCGVLGGYIADRFGRWKGIAGSPGLGRNGAGGVRRLCVERLLLSSHLVRSFARLVHLPAQHGGLLGVANVAGVSQGFVLKTEFIPAKHRAVLLPLATIFWMVGSMLIIILGMLVVPTLGWRWMIRISVTPSVILIFLFKFIPESARYNVSAGNIQAAVETLQMIAAMNRSCLPAGRLVEPAVIERGSWRILLSSSLRRTSLLLWYSWFVASFAYYGSVLSSSELLEKNLLCIKDADEEHRVKHRHEDGLCYCIPFALSDYQTLLISCLGEVALVPVNICLLNVIGRRMSLTVLQLLAAILFMMLNICSTMFGFTVLLFLLRSLVSMNFNVVYIYTAEVYPTAARSLGMGFCTSFSRIGGMIAPFIAQSVIQALSPFAVACVVCALGNFLLPIETKGRALLQVTPFPWCPAASRIAMGSPYPECRAQELFDEFVSASTCRAALRCFSQLCEHLQLDPSASERPLYRPIKQRLNYWRANALWAKLDRRAAQEEYQRAQVCRNTTCVIIGAGPCGLRTAVELSFMGAQVVLLEKRDSFSRNNVLHLWPFTIHDLRGLGAKKFYGKFCAGSIDHISESATCYSCLMQTAGSTHHTCCFLSAGIRQLQLVLLKVALLLGVEVHVNVEFKNLVEPPEDQQRHKVGWRMEVSPKSHPVNQLEFDVIIGADGRRNTLPGFRRKEFRGKLAIAITANFKNRNTTAEAKVEEISGVAFIFNQRFFQELRQETGIDLENIVYYKDDTHYFVMTAKKQSLLEKGVILQDFADTEQLLSQGNVDQNALQAYARQAADFSTNQQLPSLDFAMNHYGQPDVAMFDFTCMYASENAAMIRQCHGHQLLITLVGDSLLEPFWPMGTGIARGFLAALDSAWMIRSWSEGGAPLDVLAERESVYRLLPQTTPENLQKNFSLFTVDPTTRYLNVNRLLITPAQVRHLVDTGEKAVLNTDCGDIIRLPSPKVLSQGSFSQSNHLLAWCQEQTRGYCGVAVSDLTTSWKSGLALCALIHRYRPDLIDFDSLDECAVEENTRLGFDVAEREFGISPLMTVEEMSSEGEPDSLSVVMYLSQFYQLLKDTAPPAGQSSQHKQKKLSDSELRPEISSHHSGLASQQAGTQPVQEETHQGPVTKDSPAGFMASPELLPDLEFLPPGPSGLRLAWPAGTCQVNCVRSCRGQRPGHQAIRLRAPTPGLAPGSRRALGVKRGGIVERVKSSRSFCSQSCDLNGDVSQVCDETFVGGSSRSRVRLMASQLQAKLDRSSTSCRTSSSSSSSAAAALRRQRKRTLQQEQMSFRFKEKIRCQSVLSEDQQMEMMVIMIVMVVIVMMMMVMMILMIVVMMIVVMVIVMMIVVMVMMIVMMIVVMVIVMMIVVMVMMMFLQMYTGGVSSLAEQITNRIQSQEEVSLSSVCFFCQRRVYLMERLSAEGFFFHRSCFQCFHCSTTLRPASYAFDQQTGRFFCLHHYDSRLKAVKKRSSAHRTSIASLGSVPSLSPGDSLISAGRRRSSVVSMMAATPERIELENCRHSSTKVETETLEEAEEVSEEVLNRFNLSLDDKPDHRSSSESEMEEEEEEEGGCRHRVTSEEAKDSWRKTLQLHLRGHQEEEDEEEDEEDNEEEDEEDDEEEGRSEVESSDGESQFSLCLPLLVEGEYSPWDMERRSGQWLLLEEETEEESSQLPLNSQSVSSAAGSDIADRHTPVEPDSTSSPLPCIACLTPSSEAPPPASTPSTTSFVTTPSSAPDNSRNTALPTQLTPVVMETVVQRGRGSFDDISPEMPPKKPLPLQDRWAEQEESDKEEAESEGMRRRHRGARSLPPLQGGGGALLFQLKGLREAPPLGQVDLEGGGARALWRAVFSGNKKEKKGGTLPAGAERRKKDTANRRRAAGDDVINKQIDRMRSHDEVIIVLPVSSDVRGSLSLTEESDLDSTALLQRCSLKPRTNLRLELFDLTAEIQRVMLKEEEENEEPAYVPHALAFKRAYAIKRRSLKDRVPLQDSDGRSSCPTEVVGVLVQPKEPSSLSMKETMFQRGHEDKDEDLDAKITRRVQRAARRKAKQEQLKRLHKAQMIQRQLQQVEEKQRQLEERGVMVEKALRGEADYWGDDNEGRDIQLHLGGLCKLDNPALMQQWFQLVQQKNSLVRYESELMIFARELELEDRQSRLQQELRERMAVEDHLKEEWELMEERLILEEMLEVVEQRDSLVSLLEEKRLQERQEDQDLEEVMMTQGLGLSWT</sequence>
<proteinExistence type="predicted"/>
<feature type="non-terminal residue" evidence="1">
    <location>
        <position position="1"/>
    </location>
</feature>
<gene>
    <name evidence="1" type="ORF">L3Q82_009195</name>
</gene>
<name>A0ACB8WFE4_9TELE</name>
<evidence type="ECO:0000313" key="2">
    <source>
        <dbReference type="Proteomes" id="UP000831701"/>
    </source>
</evidence>
<dbReference type="EMBL" id="CM041540">
    <property type="protein sequence ID" value="KAI3366581.1"/>
    <property type="molecule type" value="Genomic_DNA"/>
</dbReference>
<protein>
    <submittedName>
        <fullName evidence="1">Uncharacterized protein</fullName>
    </submittedName>
</protein>
<accession>A0ACB8WFE4</accession>
<comment type="caution">
    <text evidence="1">The sequence shown here is derived from an EMBL/GenBank/DDBJ whole genome shotgun (WGS) entry which is preliminary data.</text>
</comment>
<organism evidence="1 2">
    <name type="scientific">Scortum barcoo</name>
    <name type="common">barcoo grunter</name>
    <dbReference type="NCBI Taxonomy" id="214431"/>
    <lineage>
        <taxon>Eukaryota</taxon>
        <taxon>Metazoa</taxon>
        <taxon>Chordata</taxon>
        <taxon>Craniata</taxon>
        <taxon>Vertebrata</taxon>
        <taxon>Euteleostomi</taxon>
        <taxon>Actinopterygii</taxon>
        <taxon>Neopterygii</taxon>
        <taxon>Teleostei</taxon>
        <taxon>Neoteleostei</taxon>
        <taxon>Acanthomorphata</taxon>
        <taxon>Eupercaria</taxon>
        <taxon>Centrarchiformes</taxon>
        <taxon>Terapontoidei</taxon>
        <taxon>Terapontidae</taxon>
        <taxon>Scortum</taxon>
    </lineage>
</organism>
<dbReference type="Proteomes" id="UP000831701">
    <property type="component" value="Chromosome 10"/>
</dbReference>
<keyword evidence="2" id="KW-1185">Reference proteome</keyword>